<name>A0ACB5TRZ7_CANBO</name>
<organism evidence="1 2">
    <name type="scientific">Candida boidinii</name>
    <name type="common">Yeast</name>
    <dbReference type="NCBI Taxonomy" id="5477"/>
    <lineage>
        <taxon>Eukaryota</taxon>
        <taxon>Fungi</taxon>
        <taxon>Dikarya</taxon>
        <taxon>Ascomycota</taxon>
        <taxon>Saccharomycotina</taxon>
        <taxon>Pichiomycetes</taxon>
        <taxon>Pichiales</taxon>
        <taxon>Pichiaceae</taxon>
        <taxon>Ogataea</taxon>
        <taxon>Ogataea/Candida clade</taxon>
    </lineage>
</organism>
<keyword evidence="2" id="KW-1185">Reference proteome</keyword>
<reference evidence="1" key="1">
    <citation type="submission" date="2023-04" db="EMBL/GenBank/DDBJ databases">
        <title>Candida boidinii NBRC 1967.</title>
        <authorList>
            <person name="Ichikawa N."/>
            <person name="Sato H."/>
            <person name="Tonouchi N."/>
        </authorList>
    </citation>
    <scope>NUCLEOTIDE SEQUENCE</scope>
    <source>
        <strain evidence="1">NBRC 1967</strain>
    </source>
</reference>
<evidence type="ECO:0000313" key="1">
    <source>
        <dbReference type="EMBL" id="GME93546.1"/>
    </source>
</evidence>
<protein>
    <submittedName>
        <fullName evidence="1">Unnamed protein product</fullName>
    </submittedName>
</protein>
<proteinExistence type="predicted"/>
<accession>A0ACB5TRZ7</accession>
<gene>
    <name evidence="1" type="ORF">Cboi01_000317800</name>
</gene>
<evidence type="ECO:0000313" key="2">
    <source>
        <dbReference type="Proteomes" id="UP001165101"/>
    </source>
</evidence>
<sequence>MRYCYESLVASEFHGREMPCSHLIPSGAGYENVSLANQICSIPGSVAGQAFVSGDAYVKRYFNYSYSHVWRDFGINIAWTAGFIILNVALSEFIKNVEGGGDLLLYKRGFLPKRGSESVDGKVASREEMMVALNGEGADLEKVIAEADVFSWKNLDYIIPYDGATRQLLDNIQGFVKPGTMTALMGESGAGKTTLLNVLAQRISFGTITGDMLVNGRPIDASFKRRTGYVQQQDLHLAEYSVRESLRFAANLRQPMEVPQEEKDEYVETIINLLGMQKYAEAIVGKIGRGLNVEQRKKLSIGVELVAKPSLLLFLDEPTSGLDSQSAWSIVQFLRALADSGQAILCTIHQPSATLFEVFDRLLLLKKGGKTVYFGDIGPNSETMLGYFERQSGIKCGISENPAEYILNCIGAGATASVNQDWHELWTSSPEYAATTAEIEKLHRELPSRPINNDVGDLSAKFATTYGEQFSNVLGRTITQFWRSPIYIRAKFLECVLCAVFVGFSFVGMDHTVAGATGAFSSVFMLLIISLAMINQLHVFAYDTRELFEVREALSNTFHWSCLLLAHTLVEIFWSSACLMLCFLLYYFPAQFSTTPRHCGFFFFIFVLIFPIYFVSYGLWILYMSPDVPSASMINSNLFAMLLLFCGILNQKEFSPRFWVFMYVASPFTYFVQAFVAPLVDNRTLKCAFSEYSIMDAPEGQTCGDFLAEYIDNKGGYVNNPNDSVQCKYCPYTMQAQVVEQYNIKWSYRWRNFGIAWIYIVFNFGAMLVGYYVMRVKVWSLKSVIDIKNWYNPRKERHEKESTLFKAQPGDEKVLVPKKN</sequence>
<dbReference type="EMBL" id="BSXV01001663">
    <property type="protein sequence ID" value="GME93546.1"/>
    <property type="molecule type" value="Genomic_DNA"/>
</dbReference>
<comment type="caution">
    <text evidence="1">The sequence shown here is derived from an EMBL/GenBank/DDBJ whole genome shotgun (WGS) entry which is preliminary data.</text>
</comment>
<dbReference type="Proteomes" id="UP001165101">
    <property type="component" value="Unassembled WGS sequence"/>
</dbReference>